<dbReference type="InterPro" id="IPR032821">
    <property type="entry name" value="PKS_assoc"/>
</dbReference>
<dbReference type="PROSITE" id="PS00606">
    <property type="entry name" value="KS3_1"/>
    <property type="match status" value="1"/>
</dbReference>
<evidence type="ECO:0000313" key="10">
    <source>
        <dbReference type="EMBL" id="MBP2436787.1"/>
    </source>
</evidence>
<feature type="domain" description="Carrier" evidence="8">
    <location>
        <begin position="3012"/>
        <end position="3087"/>
    </location>
</feature>
<dbReference type="InterPro" id="IPR023213">
    <property type="entry name" value="CAT-like_dom_sf"/>
</dbReference>
<dbReference type="InterPro" id="IPR005814">
    <property type="entry name" value="Aminotrans_3"/>
</dbReference>
<dbReference type="Pfam" id="PF02801">
    <property type="entry name" value="Ketoacyl-synt_C"/>
    <property type="match status" value="1"/>
</dbReference>
<dbReference type="Pfam" id="PF00109">
    <property type="entry name" value="ketoacyl-synt"/>
    <property type="match status" value="1"/>
</dbReference>
<dbReference type="InterPro" id="IPR014043">
    <property type="entry name" value="Acyl_transferase_dom"/>
</dbReference>
<evidence type="ECO:0000256" key="3">
    <source>
        <dbReference type="ARBA" id="ARBA00022553"/>
    </source>
</evidence>
<dbReference type="Gene3D" id="1.10.1200.10">
    <property type="entry name" value="ACP-like"/>
    <property type="match status" value="3"/>
</dbReference>
<dbReference type="PANTHER" id="PTHR43775:SF37">
    <property type="entry name" value="SI:DKEY-61P9.11"/>
    <property type="match status" value="1"/>
</dbReference>
<dbReference type="InterPro" id="IPR016036">
    <property type="entry name" value="Malonyl_transacylase_ACP-bd"/>
</dbReference>
<dbReference type="InterPro" id="IPR015421">
    <property type="entry name" value="PyrdxlP-dep_Trfase_major"/>
</dbReference>
<feature type="region of interest" description="Disordered" evidence="7">
    <location>
        <begin position="3269"/>
        <end position="3294"/>
    </location>
</feature>
<organism evidence="10 11">
    <name type="scientific">Microbacterium amylolyticum</name>
    <dbReference type="NCBI Taxonomy" id="936337"/>
    <lineage>
        <taxon>Bacteria</taxon>
        <taxon>Bacillati</taxon>
        <taxon>Actinomycetota</taxon>
        <taxon>Actinomycetes</taxon>
        <taxon>Micrococcales</taxon>
        <taxon>Microbacteriaceae</taxon>
        <taxon>Microbacterium</taxon>
    </lineage>
</organism>
<dbReference type="SUPFAM" id="SSF56801">
    <property type="entry name" value="Acetyl-CoA synthetase-like"/>
    <property type="match status" value="1"/>
</dbReference>
<dbReference type="InterPro" id="IPR018201">
    <property type="entry name" value="Ketoacyl_synth_AS"/>
</dbReference>
<feature type="region of interest" description="Disordered" evidence="7">
    <location>
        <begin position="1446"/>
        <end position="1475"/>
    </location>
</feature>
<proteinExistence type="inferred from homology"/>
<dbReference type="InterPro" id="IPR025110">
    <property type="entry name" value="AMP-bd_C"/>
</dbReference>
<dbReference type="PROSITE" id="PS00012">
    <property type="entry name" value="PHOSPHOPANTETHEINE"/>
    <property type="match status" value="1"/>
</dbReference>
<dbReference type="InterPro" id="IPR009081">
    <property type="entry name" value="PP-bd_ACP"/>
</dbReference>
<gene>
    <name evidence="10" type="ORF">JOF34_001373</name>
</gene>
<dbReference type="Gene3D" id="3.40.50.12780">
    <property type="entry name" value="N-terminal domain of ligase-like"/>
    <property type="match status" value="1"/>
</dbReference>
<dbReference type="Pfam" id="PF16197">
    <property type="entry name" value="KAsynt_C_assoc"/>
    <property type="match status" value="1"/>
</dbReference>
<dbReference type="InterPro" id="IPR014031">
    <property type="entry name" value="Ketoacyl_synth_C"/>
</dbReference>
<comment type="caution">
    <text evidence="10">The sequence shown here is derived from an EMBL/GenBank/DDBJ whole genome shotgun (WGS) entry which is preliminary data.</text>
</comment>
<dbReference type="Pfam" id="PF00501">
    <property type="entry name" value="AMP-binding"/>
    <property type="match status" value="1"/>
</dbReference>
<dbReference type="SUPFAM" id="SSF55048">
    <property type="entry name" value="Probable ACP-binding domain of malonyl-CoA ACP transacylase"/>
    <property type="match status" value="2"/>
</dbReference>
<evidence type="ECO:0000256" key="1">
    <source>
        <dbReference type="ARBA" id="ARBA00001957"/>
    </source>
</evidence>
<evidence type="ECO:0000313" key="11">
    <source>
        <dbReference type="Proteomes" id="UP001519362"/>
    </source>
</evidence>
<dbReference type="InterPro" id="IPR000873">
    <property type="entry name" value="AMP-dep_synth/lig_dom"/>
</dbReference>
<dbReference type="CDD" id="cd00833">
    <property type="entry name" value="PKS"/>
    <property type="match status" value="1"/>
</dbReference>
<dbReference type="CDD" id="cd00610">
    <property type="entry name" value="OAT_like"/>
    <property type="match status" value="1"/>
</dbReference>
<dbReference type="InterPro" id="IPR001227">
    <property type="entry name" value="Ac_transferase_dom_sf"/>
</dbReference>
<dbReference type="SUPFAM" id="SSF52151">
    <property type="entry name" value="FabD/lysophospholipase-like"/>
    <property type="match status" value="2"/>
</dbReference>
<reference evidence="10 11" key="1">
    <citation type="submission" date="2021-03" db="EMBL/GenBank/DDBJ databases">
        <title>Sequencing the genomes of 1000 actinobacteria strains.</title>
        <authorList>
            <person name="Klenk H.-P."/>
        </authorList>
    </citation>
    <scope>NUCLEOTIDE SEQUENCE [LARGE SCALE GENOMIC DNA]</scope>
    <source>
        <strain evidence="10 11">DSM 24221</strain>
    </source>
</reference>
<dbReference type="PROSITE" id="PS52004">
    <property type="entry name" value="KS3_2"/>
    <property type="match status" value="1"/>
</dbReference>
<dbReference type="NCBIfam" id="TIGR01733">
    <property type="entry name" value="AA-adenyl-dom"/>
    <property type="match status" value="1"/>
</dbReference>
<evidence type="ECO:0000256" key="7">
    <source>
        <dbReference type="SAM" id="MobiDB-lite"/>
    </source>
</evidence>
<dbReference type="InterPro" id="IPR050091">
    <property type="entry name" value="PKS_NRPS_Biosynth_Enz"/>
</dbReference>
<keyword evidence="4" id="KW-0808">Transferase</keyword>
<dbReference type="InterPro" id="IPR036736">
    <property type="entry name" value="ACP-like_sf"/>
</dbReference>
<dbReference type="InterPro" id="IPR042099">
    <property type="entry name" value="ANL_N_sf"/>
</dbReference>
<dbReference type="InterPro" id="IPR016035">
    <property type="entry name" value="Acyl_Trfase/lysoPLipase"/>
</dbReference>
<evidence type="ECO:0000256" key="2">
    <source>
        <dbReference type="ARBA" id="ARBA00022450"/>
    </source>
</evidence>
<accession>A0ABS4ZHU6</accession>
<keyword evidence="3" id="KW-0597">Phosphoprotein</keyword>
<dbReference type="SMART" id="SM00823">
    <property type="entry name" value="PKS_PP"/>
    <property type="match status" value="3"/>
</dbReference>
<evidence type="ECO:0000256" key="5">
    <source>
        <dbReference type="ARBA" id="ARBA00022898"/>
    </source>
</evidence>
<comment type="similarity">
    <text evidence="6">In the C-terminal section; belongs to the NRP synthetase family.</text>
</comment>
<feature type="compositionally biased region" description="Polar residues" evidence="7">
    <location>
        <begin position="3281"/>
        <end position="3294"/>
    </location>
</feature>
<dbReference type="Pfam" id="PF00550">
    <property type="entry name" value="PP-binding"/>
    <property type="match status" value="3"/>
</dbReference>
<dbReference type="Pfam" id="PF00698">
    <property type="entry name" value="Acyl_transf_1"/>
    <property type="match status" value="2"/>
</dbReference>
<dbReference type="InterPro" id="IPR016039">
    <property type="entry name" value="Thiolase-like"/>
</dbReference>
<evidence type="ECO:0000259" key="9">
    <source>
        <dbReference type="PROSITE" id="PS52004"/>
    </source>
</evidence>
<evidence type="ECO:0000256" key="6">
    <source>
        <dbReference type="ARBA" id="ARBA00029443"/>
    </source>
</evidence>
<dbReference type="Pfam" id="PF00668">
    <property type="entry name" value="Condensation"/>
    <property type="match status" value="1"/>
</dbReference>
<dbReference type="SUPFAM" id="SSF53901">
    <property type="entry name" value="Thiolase-like"/>
    <property type="match status" value="1"/>
</dbReference>
<dbReference type="Gene3D" id="3.90.1150.10">
    <property type="entry name" value="Aspartate Aminotransferase, domain 1"/>
    <property type="match status" value="1"/>
</dbReference>
<dbReference type="Gene3D" id="3.30.559.10">
    <property type="entry name" value="Chloramphenicol acetyltransferase-like domain"/>
    <property type="match status" value="1"/>
</dbReference>
<dbReference type="Gene3D" id="3.40.47.10">
    <property type="match status" value="1"/>
</dbReference>
<dbReference type="CDD" id="cd05930">
    <property type="entry name" value="A_NRPS"/>
    <property type="match status" value="1"/>
</dbReference>
<dbReference type="Gene3D" id="3.30.70.3290">
    <property type="match status" value="2"/>
</dbReference>
<dbReference type="InterPro" id="IPR015422">
    <property type="entry name" value="PyrdxlP-dep_Trfase_small"/>
</dbReference>
<feature type="domain" description="Carrier" evidence="8">
    <location>
        <begin position="396"/>
        <end position="473"/>
    </location>
</feature>
<name>A0ABS4ZHU6_9MICO</name>
<keyword evidence="11" id="KW-1185">Reference proteome</keyword>
<comment type="cofactor">
    <cofactor evidence="1">
        <name>pantetheine 4'-phosphate</name>
        <dbReference type="ChEBI" id="CHEBI:47942"/>
    </cofactor>
</comment>
<dbReference type="PANTHER" id="PTHR43775">
    <property type="entry name" value="FATTY ACID SYNTHASE"/>
    <property type="match status" value="1"/>
</dbReference>
<dbReference type="PROSITE" id="PS50075">
    <property type="entry name" value="CARRIER"/>
    <property type="match status" value="3"/>
</dbReference>
<evidence type="ECO:0000259" key="8">
    <source>
        <dbReference type="PROSITE" id="PS50075"/>
    </source>
</evidence>
<dbReference type="InterPro" id="IPR015424">
    <property type="entry name" value="PyrdxlP-dep_Trfase"/>
</dbReference>
<dbReference type="InterPro" id="IPR020806">
    <property type="entry name" value="PKS_PP-bd"/>
</dbReference>
<keyword evidence="5" id="KW-0663">Pyridoxal phosphate</keyword>
<dbReference type="SUPFAM" id="SSF52777">
    <property type="entry name" value="CoA-dependent acyltransferases"/>
    <property type="match status" value="2"/>
</dbReference>
<protein>
    <submittedName>
        <fullName evidence="10">Amino acid adenylation domain-containing protein</fullName>
    </submittedName>
</protein>
<dbReference type="SUPFAM" id="SSF47336">
    <property type="entry name" value="ACP-like"/>
    <property type="match status" value="3"/>
</dbReference>
<dbReference type="InterPro" id="IPR006162">
    <property type="entry name" value="Ppantetheine_attach_site"/>
</dbReference>
<dbReference type="InterPro" id="IPR049704">
    <property type="entry name" value="Aminotrans_3_PPA_site"/>
</dbReference>
<dbReference type="InterPro" id="IPR001242">
    <property type="entry name" value="Condensation_dom"/>
</dbReference>
<dbReference type="Gene3D" id="3.40.640.10">
    <property type="entry name" value="Type I PLP-dependent aspartate aminotransferase-like (Major domain)"/>
    <property type="match status" value="1"/>
</dbReference>
<dbReference type="PROSITE" id="PS00600">
    <property type="entry name" value="AA_TRANSFER_CLASS_3"/>
    <property type="match status" value="1"/>
</dbReference>
<dbReference type="InterPro" id="IPR020845">
    <property type="entry name" value="AMP-binding_CS"/>
</dbReference>
<dbReference type="RefSeq" id="WP_165135524.1">
    <property type="nucleotide sequence ID" value="NZ_CP049253.1"/>
</dbReference>
<dbReference type="PROSITE" id="PS00455">
    <property type="entry name" value="AMP_BINDING"/>
    <property type="match status" value="1"/>
</dbReference>
<evidence type="ECO:0000256" key="4">
    <source>
        <dbReference type="ARBA" id="ARBA00022679"/>
    </source>
</evidence>
<dbReference type="EMBL" id="JAGIOL010000001">
    <property type="protein sequence ID" value="MBP2436787.1"/>
    <property type="molecule type" value="Genomic_DNA"/>
</dbReference>
<dbReference type="InterPro" id="IPR045851">
    <property type="entry name" value="AMP-bd_C_sf"/>
</dbReference>
<dbReference type="Gene3D" id="3.40.366.10">
    <property type="entry name" value="Malonyl-Coenzyme A Acyl Carrier Protein, domain 2"/>
    <property type="match status" value="2"/>
</dbReference>
<dbReference type="SUPFAM" id="SSF53383">
    <property type="entry name" value="PLP-dependent transferases"/>
    <property type="match status" value="1"/>
</dbReference>
<dbReference type="SMART" id="SM00827">
    <property type="entry name" value="PKS_AT"/>
    <property type="match status" value="2"/>
</dbReference>
<dbReference type="Gene3D" id="3.30.559.30">
    <property type="entry name" value="Nonribosomal peptide synthetase, condensation domain"/>
    <property type="match status" value="1"/>
</dbReference>
<sequence>MSESQIITAETLAAFAAGEQPADLFHASGAHRRRAVFLFPGQGVVFDGMSAGLCEQSPVFAARMRECDAAFQAVTGWSVWDVIHQVPSAPPLTDLDVLEPVIVSIMLSLAELWRAAGVEPEAVIGYSIGEIAAAGFCGAMSLDEVARVTVAWARGQKPIAGAGVMAVLGRSAEDVEPHITSLSSVSIAARLSPTSTVISGEEHEVAAVMRATRDGGGYAQNISVDFAAHSPAVEPERDRILELLGTCELGPSRLPFYSSLRGGLLDTVGLGAEHWYDLLREPFDLAAAVTAACADGFDAFIDLEPHAGLGKALSQTFAAIDVDAIAVPSLRRDQQDAARFARSAAFAFANGVDVDWAALAVALPHITAATVAPATQAAVKASDPGNESDLLAALTARVTALLDGTRADTPAVLAAAAGTNADTTSLFDLGLTSIELVELAELLQQRTGVELESTFVLDYQTVEHIVAEIARRRTPDEAPAPAAATSVRSESATDFAEPIAIIGMGMRLPGGIRTRSALWKILDEGIDVVTPVPAGRWEHSDLDLSEITTTDGGYLSDIDQFDPLFFGISPKEAEVIDPQQRLLLELTWEAIEDAGYDPFRIGRESRVGAFVGIMPDDYGQVGRNLGHAPGAYSVLGVLSNVAAGRVNHTFGFTGPSIAVDAACASSIHAIHLGASALRQGDCDVAVAGAVNLILSPEWHVSFSALQALAPSGRCRSFDAGADGYIRSEGAAMVTLKRLSDAQRDGDEIIAVLRGSSVNHNGGDGGFTVPSGQAQAQVILGALAQGGLGIDDVSYIEAHGSGTPIGDPQEVNALARVFRDRQQPLSVGSIKSHLGHLEAAAGMAGLCKVIASMDHATIPGILHFSEPNPLISWDSIPMRVSAHGQPWNTDGSPRRAGISSFGISGTNAHLVVEQAPRTQRAVREVNGLPVLIGLSANDADALEESAAQVAEWRSHGDHVADIAATWSTRRALGYRRALMTIDDSDSRELVAVSLDDDAPTSVRTRGVVFVFSGQGTQYLGMGAHLYEHAPAFRARIDELADEFDNAANLPVRTAILGDDEAVFSDQLLTQASIFSVQVALVELWRDLGVVADAVIGHSIGEYAAAVAAGAMTWQQGVHAVVERGRAVGTGVADEAMATLLAPAQHVRTLIEDINDISIAAVNGPENTTVSGTVEAVSTLRKKARSERIFVERLDVPRAFHSPLMAREATALGTALQSATFSQPTAAWFSTVTGEQIEGIDSHYWARHLAEPVQFEAALAAAGTAGYDLFLEIGSTATVGGLIAQQSAGSEVLTSLRAGRPDAEQLVQTAGRLWELGADVRLSRLPVARGNRLHDRTPRPFSRQRVWYRDLRNEHMETAQESPEHHAQVLSYVIGALEQITGATGLTADSELFGLGVDSLMLVQLSNRLERQFGLAVAVREYFESLHTLGLIAEHVSAHTVPAVQTEPAQVEPAQVEETPSTAVSAGRAPGTAAGESNAALVPNLPTAAPAQASIAPLSAPAESTHAVIERQLALMQQQLAVLGGQSVGIEAAEQQAALTASLAPVTAPSPQTLTAPEPTILPAQPGSAVACRISPSGVPTVRRTGSHSNNISLHDDGLSAEQERFVRGFVRRYVARTAKSKAYAERHRGHLADWIASLNFNPSLKETVYPVVSERSQGAYFWDVDGNEYLDTTMGYGVHFFGHSPDFVVDAISAQLEKGYDLGPQNAVVGEVAELIAGMTGAERVAFCNTGTEAVMVAVRLARAVSGRDGIVRFTTSFHGAYDGVLAEADGDESMPMSIGIPQSAIDDTTVLTYGSDEALRRIEENAENLAAVLVEPVQTRNLALQPEAFLKKLREVCTRHGIALIFDEIVVGFRVELGGAQSYFGVRADIALYGKLLGGGMPIGIIAGDARYLDAVDGGSFNTDDDSKPATPTTFFAGTFCKHPLTMVACRAVLQRLRDGGEEALTRLNDLTADFARRANALFESEHVPLRVLQFASVYRYETLPAVDMAMLGYETNLYFKLLLEHGIFVWEKHIGFFSMEHTPQHADHILAALKASIDTLRSGGFSFQRTGRRSATVAAAVHADADAEGARAISTQEKRVFVLSQLKGGNEAYQVVSGLKFDTAPDVDALTAALHAAATAHSALRTSYRVDGADVEAHVDASATVTGVHVDLRVEADTSLEGVVRELTAPFDLAVAPLWRYAHVIDQQGVHRLLISMHHAIADGTSMQILFADIAHHVDTGRIIGPDASYESFVVEQKKVAPTYADDRGWWLSAFETLPPALELPLAKPMPDISDFRGGHVTFTIPEDLAASLKKLAGEHRVTLSSLYAGMWIMLLARVCQVDDVCIGIPVDERNGAYEHTMGMFAQTVPLRVGVGSDESALEVIRRTQKATIDSLEHSAYSYDNLVADLGVHGQLGRNPLFDVMFTLNRAGGIPEQIGQARTQLIPVESPWAMFALALELTEVEGIVLGDVTFSDPVGRANAERLGEQFVALATSLLADPRTTAATLDIVGTQRETIITAGTGPAKPVRLPIELLAESFTSWPERIAVRSAEGETTYAELWARAHDFAAHLRARGIESGDVVGISLPGGSELLAATIGVHLAGAAWLPIDVSTPALRLQSILETSAAVLVLTTAELAKSEALGGLGVSIDQVAGGDAQSREVAERGRADVAYVIFTSGSTGMPKGVVQTDRALGNFLTAFPEAVDWSEGSAVACLTTPSFDIHLLETLVTLVRGGAVAFPDPKKPTTPSAIARLVAEAEVQILQMTPTRLRMLAADIGAFQQALSQITTLIIGGEAFPDDLREKLAAFEGLEVFNAYGPTETCIWSSVRRIEPEAPVSLGTPLANTTLYVLDAQLSLVPDGVEGDLWIGGDGVSPGYLGRDDLNSTVFAANPFGDDIIYRTGDRAVWIDGELRHRGRQDSQVKLRGYRVELEEIDRVLAQLPGIAEAATTVTEESPGNMLLRGFVRCETGAHWEAAHIRAALAERLPSYMVPASVEVLAEIPMTTSGKVDRPALRALPRSSAASASDEAPKTVDVTTALLSAWHEVLGEVEFGVHDSFFDVGGNSFSLVILIEKVNAAFDVSVDVADVFANPTFDRLRTRLGELLAPASAGHALRATNWRDLTSAGGRLSRSLDLAVTSALADVATRSDRSVREVLQAALAVTAGRLSERTLVPLLIPASAETARVMTFDLDGCADLDDVIARSVAAPAHELDAFTPAKSRRDEVALALTNTSRRDLVSHVDVAVVIDELTQESVEVHYAPRMSEAAMNDLLDGVVELLNLITASAAPTMTHDPDERVSSTVPSADPQQESK</sequence>
<dbReference type="Gene3D" id="3.30.300.30">
    <property type="match status" value="1"/>
</dbReference>
<feature type="domain" description="Ketosynthase family 3 (KS3)" evidence="9">
    <location>
        <begin position="496"/>
        <end position="913"/>
    </location>
</feature>
<keyword evidence="2" id="KW-0596">Phosphopantetheine</keyword>
<feature type="domain" description="Carrier" evidence="8">
    <location>
        <begin position="1362"/>
        <end position="1438"/>
    </location>
</feature>
<dbReference type="Proteomes" id="UP001519362">
    <property type="component" value="Unassembled WGS sequence"/>
</dbReference>
<dbReference type="Pfam" id="PF13193">
    <property type="entry name" value="AMP-binding_C"/>
    <property type="match status" value="1"/>
</dbReference>
<dbReference type="InterPro" id="IPR010071">
    <property type="entry name" value="AA_adenyl_dom"/>
</dbReference>
<dbReference type="InterPro" id="IPR020841">
    <property type="entry name" value="PKS_Beta-ketoAc_synthase_dom"/>
</dbReference>
<dbReference type="SMART" id="SM00825">
    <property type="entry name" value="PKS_KS"/>
    <property type="match status" value="1"/>
</dbReference>
<dbReference type="InterPro" id="IPR014030">
    <property type="entry name" value="Ketoacyl_synth_N"/>
</dbReference>
<dbReference type="Pfam" id="PF00202">
    <property type="entry name" value="Aminotran_3"/>
    <property type="match status" value="1"/>
</dbReference>